<dbReference type="AlphaFoldDB" id="A0A835I2M6"/>
<feature type="region of interest" description="Disordered" evidence="6">
    <location>
        <begin position="93"/>
        <end position="119"/>
    </location>
</feature>
<keyword evidence="4" id="KW-0418">Kinase</keyword>
<evidence type="ECO:0000256" key="5">
    <source>
        <dbReference type="ARBA" id="ARBA00022840"/>
    </source>
</evidence>
<evidence type="ECO:0000256" key="2">
    <source>
        <dbReference type="ARBA" id="ARBA00022679"/>
    </source>
</evidence>
<proteinExistence type="predicted"/>
<dbReference type="InterPro" id="IPR011009">
    <property type="entry name" value="Kinase-like_dom_sf"/>
</dbReference>
<keyword evidence="1" id="KW-0597">Phosphoprotein</keyword>
<dbReference type="SUPFAM" id="SSF56112">
    <property type="entry name" value="Protein kinase-like (PK-like)"/>
    <property type="match status" value="1"/>
</dbReference>
<reference evidence="8 9" key="1">
    <citation type="submission" date="2020-10" db="EMBL/GenBank/DDBJ databases">
        <title>The Coptis chinensis genome and diversification of protoberbering-type alkaloids.</title>
        <authorList>
            <person name="Wang B."/>
            <person name="Shu S."/>
            <person name="Song C."/>
            <person name="Liu Y."/>
        </authorList>
    </citation>
    <scope>NUCLEOTIDE SEQUENCE [LARGE SCALE GENOMIC DNA]</scope>
    <source>
        <strain evidence="8">HL-2020</strain>
        <tissue evidence="8">Leaf</tissue>
    </source>
</reference>
<evidence type="ECO:0000256" key="4">
    <source>
        <dbReference type="ARBA" id="ARBA00022777"/>
    </source>
</evidence>
<feature type="domain" description="Serine-threonine/tyrosine-protein kinase catalytic" evidence="7">
    <location>
        <begin position="135"/>
        <end position="223"/>
    </location>
</feature>
<dbReference type="InterPro" id="IPR052101">
    <property type="entry name" value="Plant_StressResp_Kinase"/>
</dbReference>
<dbReference type="PANTHER" id="PTHR47983">
    <property type="entry name" value="PTO-INTERACTING PROTEIN 1-LIKE"/>
    <property type="match status" value="1"/>
</dbReference>
<comment type="caution">
    <text evidence="8">The sequence shown here is derived from an EMBL/GenBank/DDBJ whole genome shotgun (WGS) entry which is preliminary data.</text>
</comment>
<accession>A0A835I2M6</accession>
<keyword evidence="2" id="KW-0808">Transferase</keyword>
<dbReference type="OrthoDB" id="4062651at2759"/>
<keyword evidence="3" id="KW-0547">Nucleotide-binding</keyword>
<organism evidence="8 9">
    <name type="scientific">Coptis chinensis</name>
    <dbReference type="NCBI Taxonomy" id="261450"/>
    <lineage>
        <taxon>Eukaryota</taxon>
        <taxon>Viridiplantae</taxon>
        <taxon>Streptophyta</taxon>
        <taxon>Embryophyta</taxon>
        <taxon>Tracheophyta</taxon>
        <taxon>Spermatophyta</taxon>
        <taxon>Magnoliopsida</taxon>
        <taxon>Ranunculales</taxon>
        <taxon>Ranunculaceae</taxon>
        <taxon>Coptidoideae</taxon>
        <taxon>Coptis</taxon>
    </lineage>
</organism>
<keyword evidence="5" id="KW-0067">ATP-binding</keyword>
<dbReference type="GO" id="GO:0004672">
    <property type="term" value="F:protein kinase activity"/>
    <property type="evidence" value="ECO:0007669"/>
    <property type="project" value="InterPro"/>
</dbReference>
<protein>
    <recommendedName>
        <fullName evidence="7">Serine-threonine/tyrosine-protein kinase catalytic domain-containing protein</fullName>
    </recommendedName>
</protein>
<dbReference type="Proteomes" id="UP000631114">
    <property type="component" value="Unassembled WGS sequence"/>
</dbReference>
<evidence type="ECO:0000259" key="7">
    <source>
        <dbReference type="Pfam" id="PF07714"/>
    </source>
</evidence>
<evidence type="ECO:0000313" key="9">
    <source>
        <dbReference type="Proteomes" id="UP000631114"/>
    </source>
</evidence>
<dbReference type="PANTHER" id="PTHR47983:SF16">
    <property type="entry name" value="OS02G0565500 PROTEIN"/>
    <property type="match status" value="1"/>
</dbReference>
<gene>
    <name evidence="8" type="ORF">IFM89_015737</name>
</gene>
<dbReference type="Gene3D" id="3.30.200.20">
    <property type="entry name" value="Phosphorylase Kinase, domain 1"/>
    <property type="match status" value="1"/>
</dbReference>
<keyword evidence="9" id="KW-1185">Reference proteome</keyword>
<dbReference type="Pfam" id="PF07714">
    <property type="entry name" value="PK_Tyr_Ser-Thr"/>
    <property type="match status" value="1"/>
</dbReference>
<sequence>MVKYVSLTIASSELFNLHSSKVLKAKDWGEVFQNIHYLKSIEIQDIEGCTTELKFIEFVLKAVVLLEELTVTTYKVCSLHKEKELEKLRKKMQSIPPASAGNDRGEPRGSQASRSSAPPKILPIEMPAISLDELKSTGESAAVKKLDPDNTQEPDSDFAAQLSTVSRLKHEHFVELLGYCLEANNRILIYQDMQRRVLYMTFYMTTGHSLSRRLMVSCSVQTCELQSMGGRVVAIGRMFGDREDVPENAYRIIVDKILEFNAELFGARGKTFSDIDMGSSITWPKAFTNVI</sequence>
<evidence type="ECO:0000313" key="8">
    <source>
        <dbReference type="EMBL" id="KAF9609396.1"/>
    </source>
</evidence>
<dbReference type="EMBL" id="JADFTS010000004">
    <property type="protein sequence ID" value="KAF9609396.1"/>
    <property type="molecule type" value="Genomic_DNA"/>
</dbReference>
<name>A0A835I2M6_9MAGN</name>
<dbReference type="GO" id="GO:0005524">
    <property type="term" value="F:ATP binding"/>
    <property type="evidence" value="ECO:0007669"/>
    <property type="project" value="UniProtKB-KW"/>
</dbReference>
<dbReference type="InterPro" id="IPR001245">
    <property type="entry name" value="Ser-Thr/Tyr_kinase_cat_dom"/>
</dbReference>
<evidence type="ECO:0000256" key="3">
    <source>
        <dbReference type="ARBA" id="ARBA00022741"/>
    </source>
</evidence>
<evidence type="ECO:0000256" key="6">
    <source>
        <dbReference type="SAM" id="MobiDB-lite"/>
    </source>
</evidence>
<evidence type="ECO:0000256" key="1">
    <source>
        <dbReference type="ARBA" id="ARBA00022553"/>
    </source>
</evidence>